<reference evidence="2" key="1">
    <citation type="submission" date="2014-04" db="EMBL/GenBank/DDBJ databases">
        <title>Evolutionary Origins and Diversification of the Mycorrhizal Mutualists.</title>
        <authorList>
            <consortium name="DOE Joint Genome Institute"/>
            <consortium name="Mycorrhizal Genomics Consortium"/>
            <person name="Kohler A."/>
            <person name="Kuo A."/>
            <person name="Nagy L.G."/>
            <person name="Floudas D."/>
            <person name="Copeland A."/>
            <person name="Barry K.W."/>
            <person name="Cichocki N."/>
            <person name="Veneault-Fourrey C."/>
            <person name="LaButti K."/>
            <person name="Lindquist E.A."/>
            <person name="Lipzen A."/>
            <person name="Lundell T."/>
            <person name="Morin E."/>
            <person name="Murat C."/>
            <person name="Riley R."/>
            <person name="Ohm R."/>
            <person name="Sun H."/>
            <person name="Tunlid A."/>
            <person name="Henrissat B."/>
            <person name="Grigoriev I.V."/>
            <person name="Hibbett D.S."/>
            <person name="Martin F."/>
        </authorList>
    </citation>
    <scope>NUCLEOTIDE SEQUENCE [LARGE SCALE GENOMIC DNA]</scope>
    <source>
        <strain evidence="2">FD-334 SS-4</strain>
    </source>
</reference>
<name>A0A0D2P110_HYPSF</name>
<dbReference type="EMBL" id="KN817550">
    <property type="protein sequence ID" value="KJA22391.1"/>
    <property type="molecule type" value="Genomic_DNA"/>
</dbReference>
<gene>
    <name evidence="1" type="ORF">HYPSUDRAFT_77400</name>
</gene>
<dbReference type="Proteomes" id="UP000054270">
    <property type="component" value="Unassembled WGS sequence"/>
</dbReference>
<keyword evidence="2" id="KW-1185">Reference proteome</keyword>
<dbReference type="AlphaFoldDB" id="A0A0D2P110"/>
<evidence type="ECO:0000313" key="2">
    <source>
        <dbReference type="Proteomes" id="UP000054270"/>
    </source>
</evidence>
<organism evidence="1 2">
    <name type="scientific">Hypholoma sublateritium (strain FD-334 SS-4)</name>
    <dbReference type="NCBI Taxonomy" id="945553"/>
    <lineage>
        <taxon>Eukaryota</taxon>
        <taxon>Fungi</taxon>
        <taxon>Dikarya</taxon>
        <taxon>Basidiomycota</taxon>
        <taxon>Agaricomycotina</taxon>
        <taxon>Agaricomycetes</taxon>
        <taxon>Agaricomycetidae</taxon>
        <taxon>Agaricales</taxon>
        <taxon>Agaricineae</taxon>
        <taxon>Strophariaceae</taxon>
        <taxon>Hypholoma</taxon>
    </lineage>
</organism>
<proteinExistence type="predicted"/>
<accession>A0A0D2P110</accession>
<protein>
    <recommendedName>
        <fullName evidence="3">F-box domain-containing protein</fullName>
    </recommendedName>
</protein>
<evidence type="ECO:0008006" key="3">
    <source>
        <dbReference type="Google" id="ProtNLM"/>
    </source>
</evidence>
<sequence length="397" mass="44480">MPVPKRCSPFSLPDLPLEIYELIIDEYIANCNPSEIVKGLKNLSITSRNFHTICYPHLFSRIFYSYDHDHKDRGRFLQSSPHIVKLARNFELTFCHSMSEEDEERHIKDNIASSLCAELCTLKLKEISIETLCEPCDWGRLSPKLAANLARLILAPNLTSLFLIGIKNLPVGILHRLRQSRHITALALYDCTVNVNVDFFPAASVNDTEYSASFGCHLESRIMMGGINSPFKNPAIFKFSRLRCLVVGWTTSDDVEATRMIMKEAVALESFECLSFPHPGAGFSFEGLAECILYGPYRTLISLIIGAIPQTFEPNIDNPIPRIANELRKLANSNVFLPVLKRLHLDIESDAVDEDSATSATSVMHASCVEIEELLHDREAFPAAPQLKACIKISSPK</sequence>
<evidence type="ECO:0000313" key="1">
    <source>
        <dbReference type="EMBL" id="KJA22391.1"/>
    </source>
</evidence>